<feature type="domain" description="G-protein coupled receptors family 2 profile 2" evidence="8">
    <location>
        <begin position="218"/>
        <end position="484"/>
    </location>
</feature>
<organism evidence="9 10">
    <name type="scientific">Ciona intestinalis</name>
    <name type="common">Transparent sea squirt</name>
    <name type="synonym">Ascidia intestinalis</name>
    <dbReference type="NCBI Taxonomy" id="7719"/>
    <lineage>
        <taxon>Eukaryota</taxon>
        <taxon>Metazoa</taxon>
        <taxon>Chordata</taxon>
        <taxon>Tunicata</taxon>
        <taxon>Ascidiacea</taxon>
        <taxon>Phlebobranchia</taxon>
        <taxon>Cionidae</taxon>
        <taxon>Ciona</taxon>
    </lineage>
</organism>
<dbReference type="Ensembl" id="ENSCINT00000006340.3">
    <property type="protein sequence ID" value="ENSCINP00000006340.3"/>
    <property type="gene ID" value="ENSCING00000003136.3"/>
</dbReference>
<dbReference type="PANTHER" id="PTHR47767:SF1">
    <property type="entry name" value="ADHESION G PROTEIN-COUPLED RECEPTOR G7"/>
    <property type="match status" value="1"/>
</dbReference>
<dbReference type="InterPro" id="IPR046338">
    <property type="entry name" value="GAIN_dom_sf"/>
</dbReference>
<dbReference type="OMA" id="NTSGWIV"/>
<dbReference type="Proteomes" id="UP000008144">
    <property type="component" value="Unassembled WGS sequence"/>
</dbReference>
<sequence length="565" mass="62302">NTLINIVETSDVISGSLNHSTVTNVVQSLHTIATYVTLDEGESQVQVATSNVAVKVSQSDFNISDVSYHPVFPQTTGISLSPVDVMLPAEVYEQAMNDVTHSDVTPVRTIFIVHHDPDATNTSGWIVTASVSDVTISNLSRPVTYTINAINSTNQKRAIPESLMVLETHLKCVYLDDNGDWSDVGLCRIRGTTTCQSNHLTSFSIIISHTKVHGDVTLSIISTIGCVTSIVCLVITIILHLHNKKLRSLRPTKIFLNVTSNLALFYVIFTMGVSRTDNDDVCTAVAMTMHYVILVTWMWMVVYSFNIYTAVAMMFSKEMTILQAAIFAYLLPVAIVGATSGASIAFPTSLPVDEDRFCDSSPPTIYENFTRTYRSQDKCWIHEGALLYGFLLPVGVCYVTCVILFIMTMQKILKKQVKKKKRSYHRERYIAVTMATMFGVTWVFGYVILVVNDPLSKSVTSWLFAVTSSIQQGVMIFILMGWRKPEFRQLFPSLSLKGVGATMRGLVGKKGGYDVNNSFITSAADIAVTATDGDVTNTTVVSETGVVIKGRSAMFGTIRVKRSRD</sequence>
<protein>
    <submittedName>
        <fullName evidence="9">Adhesion G protein-coupled receptor L4</fullName>
    </submittedName>
</protein>
<dbReference type="InterPro" id="IPR000832">
    <property type="entry name" value="GPCR_2_secretin-like"/>
</dbReference>
<reference evidence="9" key="3">
    <citation type="submission" date="2025-09" db="UniProtKB">
        <authorList>
            <consortium name="Ensembl"/>
        </authorList>
    </citation>
    <scope>IDENTIFICATION</scope>
</reference>
<dbReference type="InParanoid" id="F6RBY6"/>
<evidence type="ECO:0000256" key="1">
    <source>
        <dbReference type="ARBA" id="ARBA00004141"/>
    </source>
</evidence>
<dbReference type="GO" id="GO:0007166">
    <property type="term" value="P:cell surface receptor signaling pathway"/>
    <property type="evidence" value="ECO:0007669"/>
    <property type="project" value="InterPro"/>
</dbReference>
<feature type="transmembrane region" description="Helical" evidence="6">
    <location>
        <begin position="291"/>
        <end position="315"/>
    </location>
</feature>
<proteinExistence type="predicted"/>
<dbReference type="PROSITE" id="PS50261">
    <property type="entry name" value="G_PROTEIN_RECEP_F2_4"/>
    <property type="match status" value="1"/>
</dbReference>
<evidence type="ECO:0000259" key="7">
    <source>
        <dbReference type="PROSITE" id="PS50221"/>
    </source>
</evidence>
<dbReference type="Pfam" id="PF01825">
    <property type="entry name" value="GPS"/>
    <property type="match status" value="1"/>
</dbReference>
<reference evidence="9" key="2">
    <citation type="submission" date="2025-08" db="UniProtKB">
        <authorList>
            <consortium name="Ensembl"/>
        </authorList>
    </citation>
    <scope>IDENTIFICATION</scope>
</reference>
<dbReference type="GeneTree" id="ENSGT00890000139676"/>
<evidence type="ECO:0000256" key="3">
    <source>
        <dbReference type="ARBA" id="ARBA00022989"/>
    </source>
</evidence>
<keyword evidence="2 6" id="KW-0812">Transmembrane</keyword>
<dbReference type="InterPro" id="IPR053066">
    <property type="entry name" value="ADGR_G7"/>
</dbReference>
<keyword evidence="4 6" id="KW-0472">Membrane</keyword>
<feature type="transmembrane region" description="Helical" evidence="6">
    <location>
        <begin position="327"/>
        <end position="346"/>
    </location>
</feature>
<evidence type="ECO:0000313" key="9">
    <source>
        <dbReference type="Ensembl" id="ENSCINP00000006340.3"/>
    </source>
</evidence>
<dbReference type="InterPro" id="IPR057244">
    <property type="entry name" value="GAIN_B"/>
</dbReference>
<feature type="transmembrane region" description="Helical" evidence="6">
    <location>
        <begin position="429"/>
        <end position="449"/>
    </location>
</feature>
<dbReference type="Gene3D" id="2.60.220.50">
    <property type="match status" value="1"/>
</dbReference>
<evidence type="ECO:0000259" key="8">
    <source>
        <dbReference type="PROSITE" id="PS50261"/>
    </source>
</evidence>
<evidence type="ECO:0000256" key="5">
    <source>
        <dbReference type="ARBA" id="ARBA00023157"/>
    </source>
</evidence>
<evidence type="ECO:0000256" key="6">
    <source>
        <dbReference type="SAM" id="Phobius"/>
    </source>
</evidence>
<evidence type="ECO:0000256" key="2">
    <source>
        <dbReference type="ARBA" id="ARBA00022692"/>
    </source>
</evidence>
<accession>F6RBY6</accession>
<dbReference type="Pfam" id="PF00002">
    <property type="entry name" value="7tm_2"/>
    <property type="match status" value="1"/>
</dbReference>
<dbReference type="PANTHER" id="PTHR47767">
    <property type="entry name" value="ADHESION G PROTEIN-COUPLED RECEPTOR G7"/>
    <property type="match status" value="1"/>
</dbReference>
<dbReference type="PROSITE" id="PS50221">
    <property type="entry name" value="GAIN_B"/>
    <property type="match status" value="1"/>
</dbReference>
<gene>
    <name evidence="9" type="primary">LOC494377</name>
</gene>
<evidence type="ECO:0000313" key="10">
    <source>
        <dbReference type="Proteomes" id="UP000008144"/>
    </source>
</evidence>
<dbReference type="SUPFAM" id="SSF81321">
    <property type="entry name" value="Family A G protein-coupled receptor-like"/>
    <property type="match status" value="1"/>
</dbReference>
<feature type="transmembrane region" description="Helical" evidence="6">
    <location>
        <begin position="461"/>
        <end position="482"/>
    </location>
</feature>
<dbReference type="Gene3D" id="1.20.1070.10">
    <property type="entry name" value="Rhodopsin 7-helix transmembrane proteins"/>
    <property type="match status" value="1"/>
</dbReference>
<dbReference type="GO" id="GO:0004930">
    <property type="term" value="F:G protein-coupled receptor activity"/>
    <property type="evidence" value="ECO:0000318"/>
    <property type="project" value="GO_Central"/>
</dbReference>
<dbReference type="AlphaFoldDB" id="F6RBY6"/>
<dbReference type="HOGENOM" id="CLU_482814_0_0_1"/>
<feature type="transmembrane region" description="Helical" evidence="6">
    <location>
        <begin position="254"/>
        <end position="271"/>
    </location>
</feature>
<keyword evidence="10" id="KW-1185">Reference proteome</keyword>
<dbReference type="FunFam" id="1.20.1070.10:FF:000290">
    <property type="entry name" value="GG11888"/>
    <property type="match status" value="1"/>
</dbReference>
<keyword evidence="3 6" id="KW-1133">Transmembrane helix</keyword>
<name>F6RBY6_CIOIN</name>
<feature type="domain" description="GAIN-B" evidence="7">
    <location>
        <begin position="62"/>
        <end position="213"/>
    </location>
</feature>
<comment type="subcellular location">
    <subcellularLocation>
        <location evidence="1">Membrane</location>
        <topology evidence="1">Multi-pass membrane protein</topology>
    </subcellularLocation>
</comment>
<dbReference type="InterPro" id="IPR017981">
    <property type="entry name" value="GPCR_2-like_7TM"/>
</dbReference>
<dbReference type="InterPro" id="IPR000203">
    <property type="entry name" value="GPS"/>
</dbReference>
<keyword evidence="5" id="KW-1015">Disulfide bond</keyword>
<evidence type="ECO:0000256" key="4">
    <source>
        <dbReference type="ARBA" id="ARBA00023136"/>
    </source>
</evidence>
<reference evidence="10" key="1">
    <citation type="journal article" date="2002" name="Science">
        <title>The draft genome of Ciona intestinalis: insights into chordate and vertebrate origins.</title>
        <authorList>
            <person name="Dehal P."/>
            <person name="Satou Y."/>
            <person name="Campbell R.K."/>
            <person name="Chapman J."/>
            <person name="Degnan B."/>
            <person name="De Tomaso A."/>
            <person name="Davidson B."/>
            <person name="Di Gregorio A."/>
            <person name="Gelpke M."/>
            <person name="Goodstein D.M."/>
            <person name="Harafuji N."/>
            <person name="Hastings K.E."/>
            <person name="Ho I."/>
            <person name="Hotta K."/>
            <person name="Huang W."/>
            <person name="Kawashima T."/>
            <person name="Lemaire P."/>
            <person name="Martinez D."/>
            <person name="Meinertzhagen I.A."/>
            <person name="Necula S."/>
            <person name="Nonaka M."/>
            <person name="Putnam N."/>
            <person name="Rash S."/>
            <person name="Saiga H."/>
            <person name="Satake M."/>
            <person name="Terry A."/>
            <person name="Yamada L."/>
            <person name="Wang H.G."/>
            <person name="Awazu S."/>
            <person name="Azumi K."/>
            <person name="Boore J."/>
            <person name="Branno M."/>
            <person name="Chin-Bow S."/>
            <person name="DeSantis R."/>
            <person name="Doyle S."/>
            <person name="Francino P."/>
            <person name="Keys D.N."/>
            <person name="Haga S."/>
            <person name="Hayashi H."/>
            <person name="Hino K."/>
            <person name="Imai K.S."/>
            <person name="Inaba K."/>
            <person name="Kano S."/>
            <person name="Kobayashi K."/>
            <person name="Kobayashi M."/>
            <person name="Lee B.I."/>
            <person name="Makabe K.W."/>
            <person name="Manohar C."/>
            <person name="Matassi G."/>
            <person name="Medina M."/>
            <person name="Mochizuki Y."/>
            <person name="Mount S."/>
            <person name="Morishita T."/>
            <person name="Miura S."/>
            <person name="Nakayama A."/>
            <person name="Nishizaka S."/>
            <person name="Nomoto H."/>
            <person name="Ohta F."/>
            <person name="Oishi K."/>
            <person name="Rigoutsos I."/>
            <person name="Sano M."/>
            <person name="Sasaki A."/>
            <person name="Sasakura Y."/>
            <person name="Shoguchi E."/>
            <person name="Shin-i T."/>
            <person name="Spagnuolo A."/>
            <person name="Stainier D."/>
            <person name="Suzuki M.M."/>
            <person name="Tassy O."/>
            <person name="Takatori N."/>
            <person name="Tokuoka M."/>
            <person name="Yagi K."/>
            <person name="Yoshizaki F."/>
            <person name="Wada S."/>
            <person name="Zhang C."/>
            <person name="Hyatt P.D."/>
            <person name="Larimer F."/>
            <person name="Detter C."/>
            <person name="Doggett N."/>
            <person name="Glavina T."/>
            <person name="Hawkins T."/>
            <person name="Richardson P."/>
            <person name="Lucas S."/>
            <person name="Kohara Y."/>
            <person name="Levine M."/>
            <person name="Satoh N."/>
            <person name="Rokhsar D.S."/>
        </authorList>
    </citation>
    <scope>NUCLEOTIDE SEQUENCE [LARGE SCALE GENOMIC DNA]</scope>
</reference>
<feature type="transmembrane region" description="Helical" evidence="6">
    <location>
        <begin position="218"/>
        <end position="242"/>
    </location>
</feature>
<feature type="transmembrane region" description="Helical" evidence="6">
    <location>
        <begin position="385"/>
        <end position="408"/>
    </location>
</feature>
<dbReference type="GO" id="GO:0007186">
    <property type="term" value="P:G protein-coupled receptor signaling pathway"/>
    <property type="evidence" value="ECO:0000318"/>
    <property type="project" value="GO_Central"/>
</dbReference>
<dbReference type="GO" id="GO:0005886">
    <property type="term" value="C:plasma membrane"/>
    <property type="evidence" value="ECO:0000318"/>
    <property type="project" value="GO_Central"/>
</dbReference>